<dbReference type="Proteomes" id="UP000000702">
    <property type="component" value="Unassembled WGS sequence"/>
</dbReference>
<protein>
    <submittedName>
        <fullName evidence="1">WGS project CAEQ00000000 data, annotated contig 76</fullName>
    </submittedName>
</protein>
<evidence type="ECO:0000313" key="2">
    <source>
        <dbReference type="Proteomes" id="UP000000702"/>
    </source>
</evidence>
<gene>
    <name evidence="1" type="ORF">TCIL3000_0_02130</name>
</gene>
<comment type="caution">
    <text evidence="1">The sequence shown here is derived from an EMBL/GenBank/DDBJ whole genome shotgun (WGS) entry which is preliminary data.</text>
</comment>
<proteinExistence type="predicted"/>
<dbReference type="NCBIfam" id="TIGR01631">
    <property type="entry name" value="Trypano_RHS"/>
    <property type="match status" value="1"/>
</dbReference>
<keyword evidence="2" id="KW-1185">Reference proteome</keyword>
<accession>F9WIC0</accession>
<dbReference type="AlphaFoldDB" id="F9WIC0"/>
<dbReference type="InterPro" id="IPR006518">
    <property type="entry name" value="Trypano_RHS"/>
</dbReference>
<sequence length="197" mass="21825">MTRVKDNMLVSKEEGCTSKIEMFGIQAFTSSHVVSEIARHLKYLPRGGETERSRSSVLARVCASGRVPTSVHYFSSADTPVEMVAECLYKPAEKNFPVVGGFFLVDAVGEGVLHSEGTEVLTRTIVLLQMSGARDHHTTTGKVDVFRKRMAKSFTNWREMESRLSYEIIYLQHADSTALTGRQRCTRSGVADDAGTE</sequence>
<dbReference type="VEuPathDB" id="TriTrypDB:TcIL3000_0_02130"/>
<organism evidence="1 2">
    <name type="scientific">Trypanosoma congolense (strain IL3000)</name>
    <dbReference type="NCBI Taxonomy" id="1068625"/>
    <lineage>
        <taxon>Eukaryota</taxon>
        <taxon>Discoba</taxon>
        <taxon>Euglenozoa</taxon>
        <taxon>Kinetoplastea</taxon>
        <taxon>Metakinetoplastina</taxon>
        <taxon>Trypanosomatida</taxon>
        <taxon>Trypanosomatidae</taxon>
        <taxon>Trypanosoma</taxon>
        <taxon>Nannomonas</taxon>
    </lineage>
</organism>
<evidence type="ECO:0000313" key="1">
    <source>
        <dbReference type="EMBL" id="CCD17066.1"/>
    </source>
</evidence>
<reference evidence="1 2" key="2">
    <citation type="journal article" date="2012" name="Proc. Natl. Acad. Sci. U.S.A.">
        <title>Antigenic diversity is generated by distinct evolutionary mechanisms in African trypanosome species.</title>
        <authorList>
            <person name="Jackson A.P."/>
            <person name="Berry A."/>
            <person name="Aslett M."/>
            <person name="Allison H.C."/>
            <person name="Burton P."/>
            <person name="Vavrova-Anderson J."/>
            <person name="Brown R."/>
            <person name="Browne H."/>
            <person name="Corton N."/>
            <person name="Hauser H."/>
            <person name="Gamble J."/>
            <person name="Gilderthorp R."/>
            <person name="Marcello L."/>
            <person name="McQuillan J."/>
            <person name="Otto T.D."/>
            <person name="Quail M.A."/>
            <person name="Sanders M.J."/>
            <person name="van Tonder A."/>
            <person name="Ginger M.L."/>
            <person name="Field M.C."/>
            <person name="Barry J.D."/>
            <person name="Hertz-Fowler C."/>
            <person name="Berriman M."/>
        </authorList>
    </citation>
    <scope>NUCLEOTIDE SEQUENCE [LARGE SCALE GENOMIC DNA]</scope>
    <source>
        <strain evidence="1 2">IL3000</strain>
    </source>
</reference>
<reference evidence="2" key="1">
    <citation type="submission" date="2011-07" db="EMBL/GenBank/DDBJ databases">
        <title>Divergent evolution of antigenic variation in African trypanosomes.</title>
        <authorList>
            <person name="Jackson A.P."/>
            <person name="Berry A."/>
            <person name="Allison H.C."/>
            <person name="Burton P."/>
            <person name="Anderson J."/>
            <person name="Aslett M."/>
            <person name="Brown R."/>
            <person name="Corton N."/>
            <person name="Harris D."/>
            <person name="Hauser H."/>
            <person name="Gamble J."/>
            <person name="Gilderthorp R."/>
            <person name="McQuillan J."/>
            <person name="Quail M.A."/>
            <person name="Sanders M."/>
            <person name="Van Tonder A."/>
            <person name="Ginger M.L."/>
            <person name="Donelson J.E."/>
            <person name="Field M.C."/>
            <person name="Barry J.D."/>
            <person name="Berriman M."/>
            <person name="Hertz-Fowler C."/>
        </authorList>
    </citation>
    <scope>NUCLEOTIDE SEQUENCE [LARGE SCALE GENOMIC DNA]</scope>
    <source>
        <strain evidence="2">IL3000</strain>
    </source>
</reference>
<dbReference type="EMBL" id="CAEQ01002565">
    <property type="protein sequence ID" value="CCD17066.1"/>
    <property type="molecule type" value="Genomic_DNA"/>
</dbReference>
<name>F9WIC0_TRYCI</name>